<evidence type="ECO:0000259" key="1">
    <source>
        <dbReference type="Pfam" id="PF07735"/>
    </source>
</evidence>
<dbReference type="InterPro" id="IPR012885">
    <property type="entry name" value="F-box_Sdz-33"/>
</dbReference>
<evidence type="ECO:0000313" key="3">
    <source>
        <dbReference type="Proteomes" id="UP000008068"/>
    </source>
</evidence>
<reference evidence="3" key="1">
    <citation type="submission" date="2011-07" db="EMBL/GenBank/DDBJ databases">
        <authorList>
            <consortium name="Caenorhabditis brenneri Sequencing and Analysis Consortium"/>
            <person name="Wilson R.K."/>
        </authorList>
    </citation>
    <scope>NUCLEOTIDE SEQUENCE [LARGE SCALE GENOMIC DNA]</scope>
    <source>
        <strain evidence="3">PB2801</strain>
    </source>
</reference>
<protein>
    <recommendedName>
        <fullName evidence="1">Sdz-33 F-box domain-containing protein</fullName>
    </recommendedName>
</protein>
<dbReference type="AlphaFoldDB" id="G0NW54"/>
<evidence type="ECO:0000313" key="2">
    <source>
        <dbReference type="EMBL" id="EGT38645.1"/>
    </source>
</evidence>
<dbReference type="Proteomes" id="UP000008068">
    <property type="component" value="Unassembled WGS sequence"/>
</dbReference>
<dbReference type="HOGENOM" id="CLU_1267891_0_0_1"/>
<dbReference type="InParanoid" id="G0NW54"/>
<feature type="domain" description="Sdz-33 F-box" evidence="1">
    <location>
        <begin position="134"/>
        <end position="190"/>
    </location>
</feature>
<name>G0NW54_CAEBE</name>
<sequence length="257" mass="29258">MSLSRPERFPLLKLPFLCIECVIKSWDIFDIKTDHSLESCTYGMNEGTASKMVLDFLNDVFKCSVEKVRMGGKLPESGDIGVKSTVNLHIHDANGCAQLKLLLENLEVIDTCTFHVNDTNNGFYCDPKLFKCKALVFSLGSAAWVTREILMQFEVPRLTFLRCPFSVKDILSFVTHWFHSDSKKLEYLSINIQNTQISLEDFQTEQLNLVPFSGRHRVPPTFGDIDLSEGLEIVRHDGLVATIHFQGRAFLFYVCHN</sequence>
<dbReference type="EMBL" id="GL379961">
    <property type="protein sequence ID" value="EGT38645.1"/>
    <property type="molecule type" value="Genomic_DNA"/>
</dbReference>
<keyword evidence="3" id="KW-1185">Reference proteome</keyword>
<accession>G0NW54</accession>
<gene>
    <name evidence="2" type="ORF">CAEBREN_02752</name>
</gene>
<dbReference type="Pfam" id="PF07735">
    <property type="entry name" value="FBA_2"/>
    <property type="match status" value="1"/>
</dbReference>
<dbReference type="PANTHER" id="PTHR21503:SF8">
    <property type="entry name" value="F-BOX ASSOCIATED DOMAIN-CONTAINING PROTEIN-RELATED"/>
    <property type="match status" value="1"/>
</dbReference>
<dbReference type="PANTHER" id="PTHR21503">
    <property type="entry name" value="F-BOX-CONTAINING HYPOTHETICAL PROTEIN C.ELEGANS"/>
    <property type="match status" value="1"/>
</dbReference>
<organism evidence="3">
    <name type="scientific">Caenorhabditis brenneri</name>
    <name type="common">Nematode worm</name>
    <dbReference type="NCBI Taxonomy" id="135651"/>
    <lineage>
        <taxon>Eukaryota</taxon>
        <taxon>Metazoa</taxon>
        <taxon>Ecdysozoa</taxon>
        <taxon>Nematoda</taxon>
        <taxon>Chromadorea</taxon>
        <taxon>Rhabditida</taxon>
        <taxon>Rhabditina</taxon>
        <taxon>Rhabditomorpha</taxon>
        <taxon>Rhabditoidea</taxon>
        <taxon>Rhabditidae</taxon>
        <taxon>Peloderinae</taxon>
        <taxon>Caenorhabditis</taxon>
    </lineage>
</organism>
<proteinExistence type="predicted"/>